<dbReference type="InterPro" id="IPR007214">
    <property type="entry name" value="YbaK/aa-tRNA-synth-assoc-dom"/>
</dbReference>
<evidence type="ECO:0000259" key="1">
    <source>
        <dbReference type="Pfam" id="PF04073"/>
    </source>
</evidence>
<dbReference type="PANTHER" id="PTHR30411">
    <property type="entry name" value="CYTOPLASMIC PROTEIN"/>
    <property type="match status" value="1"/>
</dbReference>
<dbReference type="AlphaFoldDB" id="A0A6M4H4E1"/>
<dbReference type="SUPFAM" id="SSF55826">
    <property type="entry name" value="YbaK/ProRS associated domain"/>
    <property type="match status" value="1"/>
</dbReference>
<proteinExistence type="predicted"/>
<evidence type="ECO:0000313" key="2">
    <source>
        <dbReference type="EMBL" id="QJR13583.1"/>
    </source>
</evidence>
<dbReference type="Gene3D" id="3.90.960.10">
    <property type="entry name" value="YbaK/aminoacyl-tRNA synthetase-associated domain"/>
    <property type="match status" value="1"/>
</dbReference>
<evidence type="ECO:0000313" key="3">
    <source>
        <dbReference type="Proteomes" id="UP000503096"/>
    </source>
</evidence>
<accession>A0A6M4H4E1</accession>
<reference evidence="2 3" key="1">
    <citation type="submission" date="2020-04" db="EMBL/GenBank/DDBJ databases">
        <title>Usitatibacter rugosus gen. nov., sp. nov. and Usitatibacter palustris sp. nov., novel members of Usitatibacteraceae fam. nov. within the order Nitrosomonadales isolated from soil.</title>
        <authorList>
            <person name="Huber K.J."/>
            <person name="Neumann-Schaal M."/>
            <person name="Geppert A."/>
            <person name="Luckner M."/>
            <person name="Wanner G."/>
            <person name="Overmann J."/>
        </authorList>
    </citation>
    <scope>NUCLEOTIDE SEQUENCE [LARGE SCALE GENOMIC DNA]</scope>
    <source>
        <strain evidence="2 3">Swamp67</strain>
    </source>
</reference>
<organism evidence="2 3">
    <name type="scientific">Usitatibacter palustris</name>
    <dbReference type="NCBI Taxonomy" id="2732487"/>
    <lineage>
        <taxon>Bacteria</taxon>
        <taxon>Pseudomonadati</taxon>
        <taxon>Pseudomonadota</taxon>
        <taxon>Betaproteobacteria</taxon>
        <taxon>Nitrosomonadales</taxon>
        <taxon>Usitatibacteraceae</taxon>
        <taxon>Usitatibacter</taxon>
    </lineage>
</organism>
<dbReference type="RefSeq" id="WP_171160293.1">
    <property type="nucleotide sequence ID" value="NZ_CP053073.1"/>
</dbReference>
<gene>
    <name evidence="2" type="ORF">DSM104440_00367</name>
</gene>
<feature type="domain" description="YbaK/aminoacyl-tRNA synthetase-associated" evidence="1">
    <location>
        <begin position="31"/>
        <end position="147"/>
    </location>
</feature>
<sequence>MSETLPDSARTVQEVLRAKGIEARVMVLPQSTRTAKEAAQAVGCEVAQIAKSIIFKRADTQQAVLVITSGVNRVDEKRVAAHLGTELLKADADFVRAATGFAIGGVPPLGHRTPIETLIDETLLALDSVWAAAGTPNALFSIGARQLVAATGGHVMVVA</sequence>
<name>A0A6M4H4E1_9PROT</name>
<dbReference type="CDD" id="cd04333">
    <property type="entry name" value="ProX_deacylase"/>
    <property type="match status" value="1"/>
</dbReference>
<dbReference type="PANTHER" id="PTHR30411:SF1">
    <property type="entry name" value="CYTOPLASMIC PROTEIN"/>
    <property type="match status" value="1"/>
</dbReference>
<dbReference type="GO" id="GO:0002161">
    <property type="term" value="F:aminoacyl-tRNA deacylase activity"/>
    <property type="evidence" value="ECO:0007669"/>
    <property type="project" value="InterPro"/>
</dbReference>
<dbReference type="Pfam" id="PF04073">
    <property type="entry name" value="tRNA_edit"/>
    <property type="match status" value="1"/>
</dbReference>
<dbReference type="InParanoid" id="A0A6M4H4E1"/>
<dbReference type="InterPro" id="IPR036754">
    <property type="entry name" value="YbaK/aa-tRNA-synt-asso_dom_sf"/>
</dbReference>
<dbReference type="KEGG" id="upl:DSM104440_00367"/>
<dbReference type="Proteomes" id="UP000503096">
    <property type="component" value="Chromosome"/>
</dbReference>
<dbReference type="EMBL" id="CP053073">
    <property type="protein sequence ID" value="QJR13583.1"/>
    <property type="molecule type" value="Genomic_DNA"/>
</dbReference>
<keyword evidence="3" id="KW-1185">Reference proteome</keyword>
<protein>
    <recommendedName>
        <fullName evidence="1">YbaK/aminoacyl-tRNA synthetase-associated domain-containing protein</fullName>
    </recommendedName>
</protein>